<organism evidence="1 2">
    <name type="scientific">Tumebacillus lipolyticus</name>
    <dbReference type="NCBI Taxonomy" id="1280370"/>
    <lineage>
        <taxon>Bacteria</taxon>
        <taxon>Bacillati</taxon>
        <taxon>Bacillota</taxon>
        <taxon>Bacilli</taxon>
        <taxon>Bacillales</taxon>
        <taxon>Alicyclobacillaceae</taxon>
        <taxon>Tumebacillus</taxon>
    </lineage>
</organism>
<sequence length="66" mass="7288">MVGQPRSLGGSAEKKHKDLLLVLFLFIEMIKTTQTKVTRFSKFEKWIAPEAQPNPENSAGGLAGMI</sequence>
<reference evidence="2" key="1">
    <citation type="journal article" date="2019" name="Int. J. Syst. Evol. Microbiol.">
        <title>The Global Catalogue of Microorganisms (GCM) 10K type strain sequencing project: providing services to taxonomists for standard genome sequencing and annotation.</title>
        <authorList>
            <consortium name="The Broad Institute Genomics Platform"/>
            <consortium name="The Broad Institute Genome Sequencing Center for Infectious Disease"/>
            <person name="Wu L."/>
            <person name="Ma J."/>
        </authorList>
    </citation>
    <scope>NUCLEOTIDE SEQUENCE [LARGE SCALE GENOMIC DNA]</scope>
    <source>
        <strain evidence="2">CGMCC 1.13574</strain>
    </source>
</reference>
<proteinExistence type="predicted"/>
<keyword evidence="2" id="KW-1185">Reference proteome</keyword>
<evidence type="ECO:0000313" key="1">
    <source>
        <dbReference type="EMBL" id="MFD2170895.1"/>
    </source>
</evidence>
<dbReference type="Proteomes" id="UP001597343">
    <property type="component" value="Unassembled WGS sequence"/>
</dbReference>
<dbReference type="EMBL" id="JBHUIO010000008">
    <property type="protein sequence ID" value="MFD2170895.1"/>
    <property type="molecule type" value="Genomic_DNA"/>
</dbReference>
<evidence type="ECO:0000313" key="2">
    <source>
        <dbReference type="Proteomes" id="UP001597343"/>
    </source>
</evidence>
<accession>A0ABW4ZZA0</accession>
<comment type="caution">
    <text evidence="1">The sequence shown here is derived from an EMBL/GenBank/DDBJ whole genome shotgun (WGS) entry which is preliminary data.</text>
</comment>
<protein>
    <submittedName>
        <fullName evidence="1">Uncharacterized protein</fullName>
    </submittedName>
</protein>
<gene>
    <name evidence="1" type="ORF">ACFSOY_12965</name>
</gene>
<name>A0ABW4ZZA0_9BACL</name>
<dbReference type="RefSeq" id="WP_386047271.1">
    <property type="nucleotide sequence ID" value="NZ_JBHUIO010000008.1"/>
</dbReference>